<dbReference type="Gene3D" id="3.30.310.50">
    <property type="entry name" value="Alpha-D-phosphohexomutase, C-terminal domain"/>
    <property type="match status" value="1"/>
</dbReference>
<keyword evidence="5" id="KW-0819">tRNA processing</keyword>
<evidence type="ECO:0000256" key="6">
    <source>
        <dbReference type="ARBA" id="ARBA00023242"/>
    </source>
</evidence>
<dbReference type="InterPro" id="IPR015419">
    <property type="entry name" value="CTAG/Pcc1"/>
</dbReference>
<evidence type="ECO:0000256" key="7">
    <source>
        <dbReference type="SAM" id="MobiDB-lite"/>
    </source>
</evidence>
<evidence type="ECO:0000256" key="3">
    <source>
        <dbReference type="ARBA" id="ARBA00007073"/>
    </source>
</evidence>
<name>A0AAQ3MEZ9_VIGMU</name>
<dbReference type="EMBL" id="CP144689">
    <property type="protein sequence ID" value="WVY89084.1"/>
    <property type="molecule type" value="Genomic_DNA"/>
</dbReference>
<dbReference type="Proteomes" id="UP001374535">
    <property type="component" value="Chloroplast Pltd"/>
</dbReference>
<proteinExistence type="inferred from homology"/>
<dbReference type="GO" id="GO:0070525">
    <property type="term" value="P:tRNA threonylcarbamoyladenosine metabolic process"/>
    <property type="evidence" value="ECO:0007669"/>
    <property type="project" value="TreeGrafter"/>
</dbReference>
<dbReference type="GO" id="GO:0005737">
    <property type="term" value="C:cytoplasm"/>
    <property type="evidence" value="ECO:0007669"/>
    <property type="project" value="UniProtKB-SubCell"/>
</dbReference>
<dbReference type="PANTHER" id="PTHR31283:SF5">
    <property type="entry name" value="EKC_KEOPS COMPLEX SUBUNIT LAGE3"/>
    <property type="match status" value="1"/>
</dbReference>
<sequence>MLLSLSKGSLTPSRTHARRRKGEENLDAATGGALVCGSRRPDSLKRRPLSFTNNLAREEEKEGEIGAVASNDLDGDQRRRRGLGSRLVVVGFVDGGSVREWRKCVLWGFSGSSAVSATPRFEGSHMASTTPHDQPQWEFSCDMEVDFGSEEHASIVYAALAVDKELQPDKVKRGMTVSDGKLSVHFEATEARFLRASFSAFVDVLTLATKTIEQFGQEMKL</sequence>
<evidence type="ECO:0000313" key="8">
    <source>
        <dbReference type="EMBL" id="WVY89084.1"/>
    </source>
</evidence>
<dbReference type="GO" id="GO:0005634">
    <property type="term" value="C:nucleus"/>
    <property type="evidence" value="ECO:0007669"/>
    <property type="project" value="UniProtKB-SubCell"/>
</dbReference>
<keyword evidence="4" id="KW-0963">Cytoplasm</keyword>
<dbReference type="FunFam" id="3.30.310.50:FF:000005">
    <property type="entry name" value="L antigen family member 3"/>
    <property type="match status" value="1"/>
</dbReference>
<evidence type="ECO:0000256" key="2">
    <source>
        <dbReference type="ARBA" id="ARBA00004496"/>
    </source>
</evidence>
<feature type="compositionally biased region" description="Polar residues" evidence="7">
    <location>
        <begin position="1"/>
        <end position="14"/>
    </location>
</feature>
<keyword evidence="9" id="KW-1185">Reference proteome</keyword>
<dbReference type="AlphaFoldDB" id="A0AAQ3MEZ9"/>
<gene>
    <name evidence="8" type="ORF">V8G54_037920</name>
</gene>
<dbReference type="GO" id="GO:0008033">
    <property type="term" value="P:tRNA processing"/>
    <property type="evidence" value="ECO:0007669"/>
    <property type="project" value="UniProtKB-KW"/>
</dbReference>
<dbReference type="GO" id="GO:0000408">
    <property type="term" value="C:EKC/KEOPS complex"/>
    <property type="evidence" value="ECO:0007669"/>
    <property type="project" value="TreeGrafter"/>
</dbReference>
<geneLocation type="chloroplast" evidence="8"/>
<reference evidence="8 9" key="1">
    <citation type="journal article" date="2023" name="Life. Sci Alliance">
        <title>Evolutionary insights into 3D genome organization and epigenetic landscape of Vigna mungo.</title>
        <authorList>
            <person name="Junaid A."/>
            <person name="Singh B."/>
            <person name="Bhatia S."/>
        </authorList>
    </citation>
    <scope>NUCLEOTIDE SEQUENCE [LARGE SCALE GENOMIC DNA]</scope>
    <source>
        <strain evidence="8">Urdbean</strain>
    </source>
</reference>
<comment type="subcellular location">
    <subcellularLocation>
        <location evidence="2">Cytoplasm</location>
    </subcellularLocation>
    <subcellularLocation>
        <location evidence="1">Nucleus</location>
    </subcellularLocation>
</comment>
<keyword evidence="6" id="KW-0539">Nucleus</keyword>
<evidence type="ECO:0000256" key="4">
    <source>
        <dbReference type="ARBA" id="ARBA00022490"/>
    </source>
</evidence>
<comment type="similarity">
    <text evidence="3">Belongs to the CTAG/PCC1 family.</text>
</comment>
<protein>
    <submittedName>
        <fullName evidence="8">Uncharacterized protein</fullName>
    </submittedName>
</protein>
<evidence type="ECO:0000313" key="9">
    <source>
        <dbReference type="Proteomes" id="UP001374535"/>
    </source>
</evidence>
<keyword evidence="8" id="KW-0934">Plastid</keyword>
<evidence type="ECO:0000256" key="1">
    <source>
        <dbReference type="ARBA" id="ARBA00004123"/>
    </source>
</evidence>
<feature type="region of interest" description="Disordered" evidence="7">
    <location>
        <begin position="1"/>
        <end position="26"/>
    </location>
</feature>
<dbReference type="Pfam" id="PF09341">
    <property type="entry name" value="Pcc1"/>
    <property type="match status" value="1"/>
</dbReference>
<accession>A0AAQ3MEZ9</accession>
<dbReference type="PANTHER" id="PTHR31283">
    <property type="entry name" value="EKC/KEOPS COMPLEX SUBUNIT PCC1 FAMILY MEMBER"/>
    <property type="match status" value="1"/>
</dbReference>
<evidence type="ECO:0000256" key="5">
    <source>
        <dbReference type="ARBA" id="ARBA00022694"/>
    </source>
</evidence>
<organism evidence="8 9">
    <name type="scientific">Vigna mungo</name>
    <name type="common">Black gram</name>
    <name type="synonym">Phaseolus mungo</name>
    <dbReference type="NCBI Taxonomy" id="3915"/>
    <lineage>
        <taxon>Eukaryota</taxon>
        <taxon>Viridiplantae</taxon>
        <taxon>Streptophyta</taxon>
        <taxon>Embryophyta</taxon>
        <taxon>Tracheophyta</taxon>
        <taxon>Spermatophyta</taxon>
        <taxon>Magnoliopsida</taxon>
        <taxon>eudicotyledons</taxon>
        <taxon>Gunneridae</taxon>
        <taxon>Pentapetalae</taxon>
        <taxon>rosids</taxon>
        <taxon>fabids</taxon>
        <taxon>Fabales</taxon>
        <taxon>Fabaceae</taxon>
        <taxon>Papilionoideae</taxon>
        <taxon>50 kb inversion clade</taxon>
        <taxon>NPAAA clade</taxon>
        <taxon>indigoferoid/millettioid clade</taxon>
        <taxon>Phaseoleae</taxon>
        <taxon>Vigna</taxon>
    </lineage>
</organism>
<keyword evidence="8" id="KW-0150">Chloroplast</keyword>